<dbReference type="InterPro" id="IPR018466">
    <property type="entry name" value="Kre9/Knh1-like_N"/>
</dbReference>
<reference evidence="5 6" key="1">
    <citation type="journal article" date="2018" name="IMA Fungus">
        <title>IMA Genome-F 9: Draft genome sequence of Annulohypoxylon stygium, Aspergillus mulundensis, Berkeleyomyces basicola (syn. Thielaviopsis basicola), Ceratocystis smalleyi, two Cercospora beticola strains, Coleophoma cylindrospora, Fusarium fracticaudum, Phialophora cf. hyalina, and Morchella septimelata.</title>
        <authorList>
            <person name="Wingfield B.D."/>
            <person name="Bills G.F."/>
            <person name="Dong Y."/>
            <person name="Huang W."/>
            <person name="Nel W.J."/>
            <person name="Swalarsk-Parry B.S."/>
            <person name="Vaghefi N."/>
            <person name="Wilken P.M."/>
            <person name="An Z."/>
            <person name="de Beer Z.W."/>
            <person name="De Vos L."/>
            <person name="Chen L."/>
            <person name="Duong T.A."/>
            <person name="Gao Y."/>
            <person name="Hammerbacher A."/>
            <person name="Kikkert J.R."/>
            <person name="Li Y."/>
            <person name="Li H."/>
            <person name="Li K."/>
            <person name="Li Q."/>
            <person name="Liu X."/>
            <person name="Ma X."/>
            <person name="Naidoo K."/>
            <person name="Pethybridge S.J."/>
            <person name="Sun J."/>
            <person name="Steenkamp E.T."/>
            <person name="van der Nest M.A."/>
            <person name="van Wyk S."/>
            <person name="Wingfield M.J."/>
            <person name="Xiong C."/>
            <person name="Yue Q."/>
            <person name="Zhang X."/>
        </authorList>
    </citation>
    <scope>NUCLEOTIDE SEQUENCE [LARGE SCALE GENOMIC DNA]</scope>
    <source>
        <strain evidence="5 6">DSM 5745</strain>
    </source>
</reference>
<dbReference type="RefSeq" id="XP_026604720.1">
    <property type="nucleotide sequence ID" value="XM_026747240.1"/>
</dbReference>
<feature type="chain" id="PRO_5017630000" description="Yeast cell wall synthesis Kre9/Knh1-like N-terminal domain-containing protein" evidence="3">
    <location>
        <begin position="21"/>
        <end position="199"/>
    </location>
</feature>
<feature type="signal peptide" evidence="3">
    <location>
        <begin position="1"/>
        <end position="20"/>
    </location>
</feature>
<name>A0A3D8S5S6_9EURO</name>
<dbReference type="AlphaFoldDB" id="A0A3D8S5S6"/>
<dbReference type="EMBL" id="PVWQ01000005">
    <property type="protein sequence ID" value="RDW81667.1"/>
    <property type="molecule type" value="Genomic_DNA"/>
</dbReference>
<gene>
    <name evidence="5" type="ORF">DSM5745_05224</name>
</gene>
<evidence type="ECO:0000313" key="6">
    <source>
        <dbReference type="Proteomes" id="UP000256690"/>
    </source>
</evidence>
<dbReference type="OrthoDB" id="5589325at2759"/>
<evidence type="ECO:0000313" key="5">
    <source>
        <dbReference type="EMBL" id="RDW81667.1"/>
    </source>
</evidence>
<evidence type="ECO:0000256" key="2">
    <source>
        <dbReference type="SAM" id="MobiDB-lite"/>
    </source>
</evidence>
<dbReference type="InterPro" id="IPR052982">
    <property type="entry name" value="SRP1/TIP1-like"/>
</dbReference>
<comment type="caution">
    <text evidence="5">The sequence shown here is derived from an EMBL/GenBank/DDBJ whole genome shotgun (WGS) entry which is preliminary data.</text>
</comment>
<evidence type="ECO:0000256" key="3">
    <source>
        <dbReference type="SAM" id="SignalP"/>
    </source>
</evidence>
<keyword evidence="1 3" id="KW-0732">Signal</keyword>
<proteinExistence type="predicted"/>
<protein>
    <recommendedName>
        <fullName evidence="4">Yeast cell wall synthesis Kre9/Knh1-like N-terminal domain-containing protein</fullName>
    </recommendedName>
</protein>
<dbReference type="PANTHER" id="PTHR40633:SF6">
    <property type="entry name" value="MATRIX PROTEIN, PUTATIVE (AFU_ORTHOLOGUE AFUA_8G05410)-RELATED"/>
    <property type="match status" value="1"/>
</dbReference>
<evidence type="ECO:0000259" key="4">
    <source>
        <dbReference type="Pfam" id="PF10342"/>
    </source>
</evidence>
<dbReference type="GeneID" id="38115594"/>
<evidence type="ECO:0000256" key="1">
    <source>
        <dbReference type="ARBA" id="ARBA00022729"/>
    </source>
</evidence>
<dbReference type="Proteomes" id="UP000256690">
    <property type="component" value="Unassembled WGS sequence"/>
</dbReference>
<keyword evidence="6" id="KW-1185">Reference proteome</keyword>
<dbReference type="PANTHER" id="PTHR40633">
    <property type="entry name" value="MATRIX PROTEIN, PUTATIVE (AFU_ORTHOLOGUE AFUA_8G05410)-RELATED"/>
    <property type="match status" value="1"/>
</dbReference>
<dbReference type="STRING" id="1810919.A0A3D8S5S6"/>
<sequence>MHLFKPLLATCVCFAQVSLATVAFTRWPTTVYTGKPATMYWKGDSDAPATITLRQGPSGNLKTLKVLTRDAQGGSYTWIPEESLPARSDYALQIEQDGHINYSGLVTLAEQPGKGPAQPSPSKNAPLPSDSTPPLGGARNGVQRGNNGYIPNLDSSYARVNMTSGKSTAHSNTNDGVTVRYISPEMTLAALAAVVYFAA</sequence>
<accession>A0A3D8S5S6</accession>
<feature type="domain" description="Yeast cell wall synthesis Kre9/Knh1-like N-terminal" evidence="4">
    <location>
        <begin position="30"/>
        <end position="104"/>
    </location>
</feature>
<dbReference type="Pfam" id="PF10342">
    <property type="entry name" value="Kre9_KNH"/>
    <property type="match status" value="1"/>
</dbReference>
<feature type="region of interest" description="Disordered" evidence="2">
    <location>
        <begin position="109"/>
        <end position="150"/>
    </location>
</feature>
<organism evidence="5 6">
    <name type="scientific">Aspergillus mulundensis</name>
    <dbReference type="NCBI Taxonomy" id="1810919"/>
    <lineage>
        <taxon>Eukaryota</taxon>
        <taxon>Fungi</taxon>
        <taxon>Dikarya</taxon>
        <taxon>Ascomycota</taxon>
        <taxon>Pezizomycotina</taxon>
        <taxon>Eurotiomycetes</taxon>
        <taxon>Eurotiomycetidae</taxon>
        <taxon>Eurotiales</taxon>
        <taxon>Aspergillaceae</taxon>
        <taxon>Aspergillus</taxon>
        <taxon>Aspergillus subgen. Nidulantes</taxon>
    </lineage>
</organism>